<dbReference type="GO" id="GO:0005524">
    <property type="term" value="F:ATP binding"/>
    <property type="evidence" value="ECO:0007669"/>
    <property type="project" value="UniProtKB-UniRule"/>
</dbReference>
<dbReference type="Gene3D" id="1.10.510.10">
    <property type="entry name" value="Transferase(Phosphotransferase) domain 1"/>
    <property type="match status" value="1"/>
</dbReference>
<dbReference type="AlphaFoldDB" id="A0A8H7Q9J2"/>
<evidence type="ECO:0000256" key="9">
    <source>
        <dbReference type="SAM" id="MobiDB-lite"/>
    </source>
</evidence>
<sequence length="899" mass="101375">MAKKGSPFEEYDMLEQIGNGSFGSVHRAQHKIDNRIVAVKIMKRKFNSISECVSLREFKVLKQLSAHPNIVQLYDSYLSPNKEFYFVMEYINGGNMYQLIKCRRDAETEFARWEIRSIVYQILSGLAHVHKLGIFHRDMKPENILIDNVPRQDGQHSKNIVTVKIADFGLAREMKSRPPYTEYVSTRWYRAPEVLLRSNAYSFPVDLWAVGAMFAELITLRPLFPGQSEIDQVFRICELLGSPNPSTTYVGGVQRRMSEKKASPGFARKRSESIKVESPTISTSNTLPENATPMGGGEWREGVKLAAKIGFQFPKISPKPLISVLPNATPSMLDLLEHLMYYDPKLRLTAEAAMSHPFFLEVEETDEQHSQEGTGGSNQESQDPDNTSPEKKEGRGLERQGTNRGIVITDETQEEKMQRSHQRLAFITENDHLMRRGKKEKSSNKTASTILGKRSEGSMATANRAHGNADITPLSLQKSPVKAQFDLPAIPLSPFDFSEGWPPHRKTSISSFTDGPILTINPASGTVTEDSLVLAASIHGLLHDMIPLSDDSLMKQTPLKHLPTQRSHTDRFSAPSSYQETPLHPNLRPNRRALSSEDRHLQQMVQGEGDIAKIREWQDPDIRDMETQSRPFDERQHQNVFLLTAKTGKPTEVRKQNQRPHSDISHSEMRIESLSVKRYNDTNNAFKLSEENIPPPPPVAPPPMNSSVSTPLSSVTRQGTFRKLVGRTGIQSAHRNPKPSSSAIPRSVTYESLQTSTPFVKKQERNRISHRFRQATSQGESTKHQSSGFFSFKKWSPGVAKDSIVHNPLLRQDNTNPLPEDLPYQSKISTFDLQSPSMMASSARPSEYHFRPHSGSTVVQQPSPFELLIAEEIEQAWAPQSVRLPQVASSLPQDHRRYL</sequence>
<evidence type="ECO:0000313" key="12">
    <source>
        <dbReference type="Proteomes" id="UP000612746"/>
    </source>
</evidence>
<reference evidence="11" key="1">
    <citation type="submission" date="2020-12" db="EMBL/GenBank/DDBJ databases">
        <title>Metabolic potential, ecology and presence of endohyphal bacteria is reflected in genomic diversity of Mucoromycotina.</title>
        <authorList>
            <person name="Muszewska A."/>
            <person name="Okrasinska A."/>
            <person name="Steczkiewicz K."/>
            <person name="Drgas O."/>
            <person name="Orlowska M."/>
            <person name="Perlinska-Lenart U."/>
            <person name="Aleksandrzak-Piekarczyk T."/>
            <person name="Szatraj K."/>
            <person name="Zielenkiewicz U."/>
            <person name="Pilsyk S."/>
            <person name="Malc E."/>
            <person name="Mieczkowski P."/>
            <person name="Kruszewska J.S."/>
            <person name="Biernat P."/>
            <person name="Pawlowska J."/>
        </authorList>
    </citation>
    <scope>NUCLEOTIDE SEQUENCE</scope>
    <source>
        <strain evidence="11">WA0000051536</strain>
    </source>
</reference>
<dbReference type="PROSITE" id="PS00108">
    <property type="entry name" value="PROTEIN_KINASE_ST"/>
    <property type="match status" value="1"/>
</dbReference>
<evidence type="ECO:0000256" key="7">
    <source>
        <dbReference type="ARBA" id="ARBA00023242"/>
    </source>
</evidence>
<keyword evidence="6 8" id="KW-0067">ATP-binding</keyword>
<proteinExistence type="predicted"/>
<accession>A0A8H7Q9J2</accession>
<feature type="region of interest" description="Disordered" evidence="9">
    <location>
        <begin position="563"/>
        <end position="598"/>
    </location>
</feature>
<dbReference type="PROSITE" id="PS00107">
    <property type="entry name" value="PROTEIN_KINASE_ATP"/>
    <property type="match status" value="1"/>
</dbReference>
<dbReference type="CDD" id="cd07830">
    <property type="entry name" value="STKc_MAK_like"/>
    <property type="match status" value="1"/>
</dbReference>
<keyword evidence="3" id="KW-0808">Transferase</keyword>
<keyword evidence="4 8" id="KW-0547">Nucleotide-binding</keyword>
<dbReference type="OrthoDB" id="2158884at2759"/>
<evidence type="ECO:0000256" key="5">
    <source>
        <dbReference type="ARBA" id="ARBA00022777"/>
    </source>
</evidence>
<dbReference type="FunFam" id="1.10.510.10:FF:000624">
    <property type="entry name" value="Mitogen-activated protein kinase"/>
    <property type="match status" value="1"/>
</dbReference>
<dbReference type="GO" id="GO:0005634">
    <property type="term" value="C:nucleus"/>
    <property type="evidence" value="ECO:0007669"/>
    <property type="project" value="UniProtKB-SubCell"/>
</dbReference>
<dbReference type="SMART" id="SM00220">
    <property type="entry name" value="S_TKc"/>
    <property type="match status" value="1"/>
</dbReference>
<feature type="compositionally biased region" description="Basic and acidic residues" evidence="9">
    <location>
        <begin position="388"/>
        <end position="398"/>
    </location>
</feature>
<dbReference type="PANTHER" id="PTHR24055">
    <property type="entry name" value="MITOGEN-ACTIVATED PROTEIN KINASE"/>
    <property type="match status" value="1"/>
</dbReference>
<evidence type="ECO:0000256" key="1">
    <source>
        <dbReference type="ARBA" id="ARBA00004123"/>
    </source>
</evidence>
<dbReference type="InterPro" id="IPR000719">
    <property type="entry name" value="Prot_kinase_dom"/>
</dbReference>
<keyword evidence="2" id="KW-0723">Serine/threonine-protein kinase</keyword>
<evidence type="ECO:0000259" key="10">
    <source>
        <dbReference type="PROSITE" id="PS50011"/>
    </source>
</evidence>
<feature type="region of interest" description="Disordered" evidence="9">
    <location>
        <begin position="260"/>
        <end position="295"/>
    </location>
</feature>
<feature type="compositionally biased region" description="Polar residues" evidence="9">
    <location>
        <begin position="279"/>
        <end position="289"/>
    </location>
</feature>
<evidence type="ECO:0000256" key="4">
    <source>
        <dbReference type="ARBA" id="ARBA00022741"/>
    </source>
</evidence>
<dbReference type="InterPro" id="IPR017441">
    <property type="entry name" value="Protein_kinase_ATP_BS"/>
</dbReference>
<evidence type="ECO:0000256" key="6">
    <source>
        <dbReference type="ARBA" id="ARBA00022840"/>
    </source>
</evidence>
<protein>
    <recommendedName>
        <fullName evidence="10">Protein kinase domain-containing protein</fullName>
    </recommendedName>
</protein>
<dbReference type="GO" id="GO:0004674">
    <property type="term" value="F:protein serine/threonine kinase activity"/>
    <property type="evidence" value="ECO:0007669"/>
    <property type="project" value="UniProtKB-KW"/>
</dbReference>
<dbReference type="PROSITE" id="PS50011">
    <property type="entry name" value="PROTEIN_KINASE_DOM"/>
    <property type="match status" value="1"/>
</dbReference>
<feature type="domain" description="Protein kinase" evidence="10">
    <location>
        <begin position="11"/>
        <end position="359"/>
    </location>
</feature>
<dbReference type="InterPro" id="IPR050117">
    <property type="entry name" value="MAPK"/>
</dbReference>
<dbReference type="Pfam" id="PF00069">
    <property type="entry name" value="Pkinase"/>
    <property type="match status" value="1"/>
</dbReference>
<feature type="region of interest" description="Disordered" evidence="9">
    <location>
        <begin position="364"/>
        <end position="449"/>
    </location>
</feature>
<comment type="caution">
    <text evidence="11">The sequence shown here is derived from an EMBL/GenBank/DDBJ whole genome shotgun (WGS) entry which is preliminary data.</text>
</comment>
<evidence type="ECO:0000256" key="8">
    <source>
        <dbReference type="PROSITE-ProRule" id="PRU10141"/>
    </source>
</evidence>
<evidence type="ECO:0000256" key="3">
    <source>
        <dbReference type="ARBA" id="ARBA00022679"/>
    </source>
</evidence>
<evidence type="ECO:0000256" key="2">
    <source>
        <dbReference type="ARBA" id="ARBA00022527"/>
    </source>
</evidence>
<keyword evidence="12" id="KW-1185">Reference proteome</keyword>
<dbReference type="InterPro" id="IPR011009">
    <property type="entry name" value="Kinase-like_dom_sf"/>
</dbReference>
<dbReference type="EMBL" id="JAEPRA010000002">
    <property type="protein sequence ID" value="KAG2188343.1"/>
    <property type="molecule type" value="Genomic_DNA"/>
</dbReference>
<dbReference type="Gene3D" id="3.30.200.20">
    <property type="entry name" value="Phosphorylase Kinase, domain 1"/>
    <property type="match status" value="1"/>
</dbReference>
<feature type="compositionally biased region" description="Polar residues" evidence="9">
    <location>
        <begin position="377"/>
        <end position="387"/>
    </location>
</feature>
<keyword evidence="7" id="KW-0539">Nucleus</keyword>
<feature type="binding site" evidence="8">
    <location>
        <position position="40"/>
    </location>
    <ligand>
        <name>ATP</name>
        <dbReference type="ChEBI" id="CHEBI:30616"/>
    </ligand>
</feature>
<evidence type="ECO:0000313" key="11">
    <source>
        <dbReference type="EMBL" id="KAG2188343.1"/>
    </source>
</evidence>
<dbReference type="InterPro" id="IPR008271">
    <property type="entry name" value="Ser/Thr_kinase_AS"/>
</dbReference>
<name>A0A8H7Q9J2_9FUNG</name>
<dbReference type="SUPFAM" id="SSF56112">
    <property type="entry name" value="Protein kinase-like (PK-like)"/>
    <property type="match status" value="1"/>
</dbReference>
<keyword evidence="5" id="KW-0418">Kinase</keyword>
<organism evidence="11 12">
    <name type="scientific">Umbelopsis vinacea</name>
    <dbReference type="NCBI Taxonomy" id="44442"/>
    <lineage>
        <taxon>Eukaryota</taxon>
        <taxon>Fungi</taxon>
        <taxon>Fungi incertae sedis</taxon>
        <taxon>Mucoromycota</taxon>
        <taxon>Mucoromycotina</taxon>
        <taxon>Umbelopsidomycetes</taxon>
        <taxon>Umbelopsidales</taxon>
        <taxon>Umbelopsidaceae</taxon>
        <taxon>Umbelopsis</taxon>
    </lineage>
</organism>
<dbReference type="Proteomes" id="UP000612746">
    <property type="component" value="Unassembled WGS sequence"/>
</dbReference>
<comment type="subcellular location">
    <subcellularLocation>
        <location evidence="1">Nucleus</location>
    </subcellularLocation>
</comment>
<gene>
    <name evidence="11" type="ORF">INT44_001096</name>
</gene>